<evidence type="ECO:0000313" key="2">
    <source>
        <dbReference type="Proteomes" id="UP000601435"/>
    </source>
</evidence>
<dbReference type="AlphaFoldDB" id="A0A812ST04"/>
<accession>A0A812ST04</accession>
<sequence length="108" mass="12390">MRAGAPDPWALQEAILKEERLFDDHLTKIQAGEDVRRTARMNPKELKYMHKTASVPSFRSTLTVRDRTFLREFHERPQKAQRLDVYAPYAGVLDLGHPATVPHVADNP</sequence>
<proteinExistence type="predicted"/>
<organism evidence="1 2">
    <name type="scientific">Symbiodinium necroappetens</name>
    <dbReference type="NCBI Taxonomy" id="1628268"/>
    <lineage>
        <taxon>Eukaryota</taxon>
        <taxon>Sar</taxon>
        <taxon>Alveolata</taxon>
        <taxon>Dinophyceae</taxon>
        <taxon>Suessiales</taxon>
        <taxon>Symbiodiniaceae</taxon>
        <taxon>Symbiodinium</taxon>
    </lineage>
</organism>
<protein>
    <submittedName>
        <fullName evidence="1">Uncharacterized protein</fullName>
    </submittedName>
</protein>
<dbReference type="Proteomes" id="UP000601435">
    <property type="component" value="Unassembled WGS sequence"/>
</dbReference>
<comment type="caution">
    <text evidence="1">The sequence shown here is derived from an EMBL/GenBank/DDBJ whole genome shotgun (WGS) entry which is preliminary data.</text>
</comment>
<name>A0A812ST04_9DINO</name>
<reference evidence="1" key="1">
    <citation type="submission" date="2021-02" db="EMBL/GenBank/DDBJ databases">
        <authorList>
            <person name="Dougan E. K."/>
            <person name="Rhodes N."/>
            <person name="Thang M."/>
            <person name="Chan C."/>
        </authorList>
    </citation>
    <scope>NUCLEOTIDE SEQUENCE</scope>
</reference>
<evidence type="ECO:0000313" key="1">
    <source>
        <dbReference type="EMBL" id="CAE7489660.1"/>
    </source>
</evidence>
<keyword evidence="2" id="KW-1185">Reference proteome</keyword>
<dbReference type="OrthoDB" id="10520897at2759"/>
<dbReference type="EMBL" id="CAJNJA010022295">
    <property type="protein sequence ID" value="CAE7489660.1"/>
    <property type="molecule type" value="Genomic_DNA"/>
</dbReference>
<gene>
    <name evidence="1" type="ORF">SNEC2469_LOCUS13927</name>
</gene>